<dbReference type="GO" id="GO:0007155">
    <property type="term" value="P:cell adhesion"/>
    <property type="evidence" value="ECO:0007669"/>
    <property type="project" value="InterPro"/>
</dbReference>
<dbReference type="PROSITE" id="PS50923">
    <property type="entry name" value="SUSHI"/>
    <property type="match status" value="1"/>
</dbReference>
<dbReference type="AlphaFoldDB" id="A0AAJ7TCT7"/>
<keyword evidence="4" id="KW-0472">Membrane</keyword>
<evidence type="ECO:0000259" key="6">
    <source>
        <dbReference type="PROSITE" id="PS50923"/>
    </source>
</evidence>
<feature type="region of interest" description="Disordered" evidence="3">
    <location>
        <begin position="280"/>
        <end position="305"/>
    </location>
</feature>
<keyword evidence="4" id="KW-1133">Transmembrane helix</keyword>
<dbReference type="InterPro" id="IPR053298">
    <property type="entry name" value="Sushi_domain_protein"/>
</dbReference>
<name>A0AAJ7TCT7_PETMA</name>
<keyword evidence="1" id="KW-1015">Disulfide bond</keyword>
<evidence type="ECO:0000313" key="7">
    <source>
        <dbReference type="Proteomes" id="UP001318040"/>
    </source>
</evidence>
<keyword evidence="4" id="KW-0812">Transmembrane</keyword>
<feature type="region of interest" description="Disordered" evidence="3">
    <location>
        <begin position="88"/>
        <end position="119"/>
    </location>
</feature>
<gene>
    <name evidence="8" type="primary">SUSD5</name>
</gene>
<evidence type="ECO:0000256" key="3">
    <source>
        <dbReference type="SAM" id="MobiDB-lite"/>
    </source>
</evidence>
<feature type="chain" id="PRO_5042608256" evidence="5">
    <location>
        <begin position="22"/>
        <end position="587"/>
    </location>
</feature>
<dbReference type="SUPFAM" id="SSF57535">
    <property type="entry name" value="Complement control module/SCR domain"/>
    <property type="match status" value="1"/>
</dbReference>
<comment type="caution">
    <text evidence="2">Lacks conserved residue(s) required for the propagation of feature annotation.</text>
</comment>
<keyword evidence="7" id="KW-1185">Reference proteome</keyword>
<evidence type="ECO:0000256" key="2">
    <source>
        <dbReference type="PROSITE-ProRule" id="PRU00302"/>
    </source>
</evidence>
<feature type="transmembrane region" description="Helical" evidence="4">
    <location>
        <begin position="533"/>
        <end position="557"/>
    </location>
</feature>
<dbReference type="InterPro" id="IPR000436">
    <property type="entry name" value="Sushi_SCR_CCP_dom"/>
</dbReference>
<feature type="compositionally biased region" description="Polar residues" evidence="3">
    <location>
        <begin position="575"/>
        <end position="587"/>
    </location>
</feature>
<feature type="region of interest" description="Disordered" evidence="3">
    <location>
        <begin position="404"/>
        <end position="516"/>
    </location>
</feature>
<protein>
    <submittedName>
        <fullName evidence="8">Sushi domain-containing protein 5</fullName>
    </submittedName>
</protein>
<organism evidence="7 8">
    <name type="scientific">Petromyzon marinus</name>
    <name type="common">Sea lamprey</name>
    <dbReference type="NCBI Taxonomy" id="7757"/>
    <lineage>
        <taxon>Eukaryota</taxon>
        <taxon>Metazoa</taxon>
        <taxon>Chordata</taxon>
        <taxon>Craniata</taxon>
        <taxon>Vertebrata</taxon>
        <taxon>Cyclostomata</taxon>
        <taxon>Hyperoartia</taxon>
        <taxon>Petromyzontiformes</taxon>
        <taxon>Petromyzontidae</taxon>
        <taxon>Petromyzon</taxon>
    </lineage>
</organism>
<dbReference type="InterPro" id="IPR035976">
    <property type="entry name" value="Sushi/SCR/CCP_sf"/>
</dbReference>
<dbReference type="GO" id="GO:0005540">
    <property type="term" value="F:hyaluronic acid binding"/>
    <property type="evidence" value="ECO:0007669"/>
    <property type="project" value="InterPro"/>
</dbReference>
<feature type="region of interest" description="Disordered" evidence="3">
    <location>
        <begin position="567"/>
        <end position="587"/>
    </location>
</feature>
<feature type="compositionally biased region" description="Low complexity" evidence="3">
    <location>
        <begin position="434"/>
        <end position="443"/>
    </location>
</feature>
<evidence type="ECO:0000256" key="4">
    <source>
        <dbReference type="SAM" id="Phobius"/>
    </source>
</evidence>
<evidence type="ECO:0000313" key="8">
    <source>
        <dbReference type="RefSeq" id="XP_032815487.1"/>
    </source>
</evidence>
<keyword evidence="5" id="KW-0732">Signal</keyword>
<dbReference type="KEGG" id="pmrn:116945249"/>
<proteinExistence type="predicted"/>
<dbReference type="Proteomes" id="UP001318040">
    <property type="component" value="Chromosome 2"/>
</dbReference>
<dbReference type="PANTHER" id="PTHR32493">
    <property type="entry name" value="SUSHI DOMAIN-CONTAINING PROTEIN 5"/>
    <property type="match status" value="1"/>
</dbReference>
<dbReference type="SMART" id="SM00445">
    <property type="entry name" value="LINK"/>
    <property type="match status" value="1"/>
</dbReference>
<sequence length="587" mass="61619">MAGTCCCVLVWLACLGSLSAAFSANGGRVVVAEAAGGMEVSGAEALCASIGSRLSTLAEMSNFVSKCGLLECRPAWLSDGGLRTAGCGNSSEDLQEDVPLPPRPPPPSPQGPVAGVTSRPRGLTSSLAFCFILPGQPCGDPPVFPSARLDEDEMGQREKSQAELHYVCQDGHIMAGGARSFSLACDPQCGQWQGAVRPCVPEHVAIHLDYNVEEVGVTDWAAQLEATHGSQSPTPAEGLGPLNPLHETRAAEREVSFVAASNESEHGHLVELLQENMEYDKQEEEGEQKEEGSRRPPDFSLVTNSVGIKTGSRGLSTKVWENRRVTVTEEMPINVPWLRGERLPSATSEEGDKGTEVLPTYESPPNATQVNSHPYVAEVSSAMPVTTQDLRSDLVGFPIASTNAANLHPAPTDFTARSGNPPASLSPSPPPRTTAPRRGGTVALPEGGTRSTTSALATESEGGRRAKMKPVGSGRPGQGLPWPSAERAIEARTVQAGESGRASQTTPPPPPPPQACVGPLCALGGHQQQQRTLVVAAGAVVAVCALVALVVLGLWCLRKRQRSAECQLNGGKGQAAQSESVEMQRTV</sequence>
<feature type="signal peptide" evidence="5">
    <location>
        <begin position="1"/>
        <end position="21"/>
    </location>
</feature>
<accession>A0AAJ7TCT7</accession>
<dbReference type="RefSeq" id="XP_032815487.1">
    <property type="nucleotide sequence ID" value="XM_032959596.1"/>
</dbReference>
<feature type="compositionally biased region" description="Pro residues" evidence="3">
    <location>
        <begin position="99"/>
        <end position="110"/>
    </location>
</feature>
<dbReference type="InterPro" id="IPR000538">
    <property type="entry name" value="Link_dom"/>
</dbReference>
<evidence type="ECO:0000256" key="5">
    <source>
        <dbReference type="SAM" id="SignalP"/>
    </source>
</evidence>
<feature type="domain" description="Sushi" evidence="6">
    <location>
        <begin position="136"/>
        <end position="201"/>
    </location>
</feature>
<keyword evidence="2" id="KW-0768">Sushi</keyword>
<reference evidence="8" key="1">
    <citation type="submission" date="2025-08" db="UniProtKB">
        <authorList>
            <consortium name="RefSeq"/>
        </authorList>
    </citation>
    <scope>IDENTIFICATION</scope>
    <source>
        <tissue evidence="8">Sperm</tissue>
    </source>
</reference>
<evidence type="ECO:0000256" key="1">
    <source>
        <dbReference type="ARBA" id="ARBA00023157"/>
    </source>
</evidence>
<dbReference type="GO" id="GO:0007219">
    <property type="term" value="P:Notch signaling pathway"/>
    <property type="evidence" value="ECO:0007669"/>
    <property type="project" value="TreeGrafter"/>
</dbReference>
<dbReference type="PANTHER" id="PTHR32493:SF0">
    <property type="entry name" value="SUSHI DOMAIN-CONTAINING PROTEIN 5"/>
    <property type="match status" value="1"/>
</dbReference>
<dbReference type="CTD" id="26032"/>